<dbReference type="GO" id="GO:0003677">
    <property type="term" value="F:DNA binding"/>
    <property type="evidence" value="ECO:0007669"/>
    <property type="project" value="UniProtKB-KW"/>
</dbReference>
<dbReference type="HOGENOM" id="CLU_004675_1_2_6"/>
<evidence type="ECO:0000256" key="3">
    <source>
        <dbReference type="ARBA" id="ARBA00023125"/>
    </source>
</evidence>
<dbReference type="SMART" id="SM00475">
    <property type="entry name" value="53EXOc"/>
    <property type="match status" value="1"/>
</dbReference>
<dbReference type="GO" id="GO:0017108">
    <property type="term" value="F:5'-flap endonuclease activity"/>
    <property type="evidence" value="ECO:0007669"/>
    <property type="project" value="InterPro"/>
</dbReference>
<dbReference type="OrthoDB" id="8070997at2"/>
<dbReference type="Pfam" id="PF01367">
    <property type="entry name" value="5_3_exonuc"/>
    <property type="match status" value="1"/>
</dbReference>
<proteinExistence type="predicted"/>
<feature type="domain" description="5'-3' exonuclease" evidence="4">
    <location>
        <begin position="3"/>
        <end position="260"/>
    </location>
</feature>
<dbReference type="Proteomes" id="UP000030341">
    <property type="component" value="Chromosome 2"/>
</dbReference>
<dbReference type="Pfam" id="PF02739">
    <property type="entry name" value="5_3_exonuc_N"/>
    <property type="match status" value="1"/>
</dbReference>
<keyword evidence="1" id="KW-0540">Nuclease</keyword>
<sequence>MTTHLLLIDALNLIRRVYAVDSQQSGENDQLALKNTFFRVQNAARKLINQTKATHAIVVFDGDHSWRYHYYPEYKKSRKPMPSPLAKGLSELYNAFSSLGISVYQPQHDEADDVIATLATKAAQSQISCTIVSTDKGFLPLLSQHIAVYDYFKSTYIDIADVKNKFSVAHHQLIDYWALNGDKTNDIPGVAGIGKQGAINLLTHYDNVESALQCSSPPDELKRVMNKLNNNQEEYIRAKLLVSLRQDIHLGFSLKALRLPN</sequence>
<dbReference type="InterPro" id="IPR038969">
    <property type="entry name" value="FEN"/>
</dbReference>
<dbReference type="NCBIfam" id="NF007017">
    <property type="entry name" value="PRK09482.1"/>
    <property type="match status" value="1"/>
</dbReference>
<dbReference type="STRING" id="1348114.OM33_18485"/>
<evidence type="ECO:0000313" key="6">
    <source>
        <dbReference type="Proteomes" id="UP000030341"/>
    </source>
</evidence>
<keyword evidence="3" id="KW-0238">DNA-binding</keyword>
<keyword evidence="2" id="KW-0378">Hydrolase</keyword>
<evidence type="ECO:0000256" key="2">
    <source>
        <dbReference type="ARBA" id="ARBA00022801"/>
    </source>
</evidence>
<dbReference type="PANTHER" id="PTHR42646:SF2">
    <property type="entry name" value="5'-3' EXONUCLEASE FAMILY PROTEIN"/>
    <property type="match status" value="1"/>
</dbReference>
<dbReference type="SUPFAM" id="SSF88723">
    <property type="entry name" value="PIN domain-like"/>
    <property type="match status" value="1"/>
</dbReference>
<dbReference type="SMART" id="SM00279">
    <property type="entry name" value="HhH2"/>
    <property type="match status" value="1"/>
</dbReference>
<dbReference type="GO" id="GO:0008409">
    <property type="term" value="F:5'-3' exonuclease activity"/>
    <property type="evidence" value="ECO:0007669"/>
    <property type="project" value="InterPro"/>
</dbReference>
<dbReference type="CDD" id="cd09898">
    <property type="entry name" value="H3TH_53EXO"/>
    <property type="match status" value="1"/>
</dbReference>
<dbReference type="InterPro" id="IPR020046">
    <property type="entry name" value="5-3_exonucl_a-hlix_arch_N"/>
</dbReference>
<name>A0A0A7EM63_9GAMM</name>
<organism evidence="5 6">
    <name type="scientific">Pseudoalteromonas piratica</name>
    <dbReference type="NCBI Taxonomy" id="1348114"/>
    <lineage>
        <taxon>Bacteria</taxon>
        <taxon>Pseudomonadati</taxon>
        <taxon>Pseudomonadota</taxon>
        <taxon>Gammaproteobacteria</taxon>
        <taxon>Alteromonadales</taxon>
        <taxon>Pseudoalteromonadaceae</taxon>
        <taxon>Pseudoalteromonas</taxon>
    </lineage>
</organism>
<protein>
    <submittedName>
        <fullName evidence="5">Protein Xni</fullName>
    </submittedName>
</protein>
<evidence type="ECO:0000313" key="5">
    <source>
        <dbReference type="EMBL" id="AIY67062.1"/>
    </source>
</evidence>
<keyword evidence="6" id="KW-1185">Reference proteome</keyword>
<evidence type="ECO:0000256" key="1">
    <source>
        <dbReference type="ARBA" id="ARBA00022722"/>
    </source>
</evidence>
<dbReference type="RefSeq" id="WP_040135810.1">
    <property type="nucleotide sequence ID" value="NZ_CP009889.1"/>
</dbReference>
<dbReference type="InterPro" id="IPR029060">
    <property type="entry name" value="PIN-like_dom_sf"/>
</dbReference>
<dbReference type="GO" id="GO:0033567">
    <property type="term" value="P:DNA replication, Okazaki fragment processing"/>
    <property type="evidence" value="ECO:0007669"/>
    <property type="project" value="InterPro"/>
</dbReference>
<dbReference type="EMBL" id="CP009889">
    <property type="protein sequence ID" value="AIY67062.1"/>
    <property type="molecule type" value="Genomic_DNA"/>
</dbReference>
<dbReference type="Gene3D" id="3.40.50.1010">
    <property type="entry name" value="5'-nuclease"/>
    <property type="match status" value="1"/>
</dbReference>
<dbReference type="eggNOG" id="COG0258">
    <property type="taxonomic scope" value="Bacteria"/>
</dbReference>
<evidence type="ECO:0000259" key="4">
    <source>
        <dbReference type="SMART" id="SM00475"/>
    </source>
</evidence>
<dbReference type="PANTHER" id="PTHR42646">
    <property type="entry name" value="FLAP ENDONUCLEASE XNI"/>
    <property type="match status" value="1"/>
</dbReference>
<dbReference type="InterPro" id="IPR002421">
    <property type="entry name" value="5-3_exonuclease"/>
</dbReference>
<dbReference type="KEGG" id="pseo:OM33_18485"/>
<dbReference type="AlphaFoldDB" id="A0A0A7EM63"/>
<gene>
    <name evidence="5" type="ORF">OM33_18485</name>
</gene>
<dbReference type="CDD" id="cd09859">
    <property type="entry name" value="PIN_53EXO"/>
    <property type="match status" value="1"/>
</dbReference>
<accession>A0A0A7EM63</accession>
<dbReference type="InterPro" id="IPR008918">
    <property type="entry name" value="HhH2"/>
</dbReference>
<dbReference type="InterPro" id="IPR036279">
    <property type="entry name" value="5-3_exonuclease_C_sf"/>
</dbReference>
<dbReference type="SUPFAM" id="SSF47807">
    <property type="entry name" value="5' to 3' exonuclease, C-terminal subdomain"/>
    <property type="match status" value="1"/>
</dbReference>
<dbReference type="Gene3D" id="1.10.150.20">
    <property type="entry name" value="5' to 3' exonuclease, C-terminal subdomain"/>
    <property type="match status" value="1"/>
</dbReference>
<dbReference type="InterPro" id="IPR020045">
    <property type="entry name" value="DNA_polI_H3TH"/>
</dbReference>
<reference evidence="5 6" key="1">
    <citation type="submission" date="2014-11" db="EMBL/GenBank/DDBJ databases">
        <title>Complete Genome Sequence of Pseudoalteromonas sp. Strain OCN003 Isolated from Kaneohe Bay, Oahu, Hawaii.</title>
        <authorList>
            <person name="Beurmann S."/>
            <person name="Videau P."/>
            <person name="Ushijima B."/>
            <person name="Smith A.M."/>
            <person name="Aeby G.S."/>
            <person name="Callahan S.M."/>
            <person name="Belcaid M."/>
        </authorList>
    </citation>
    <scope>NUCLEOTIDE SEQUENCE [LARGE SCALE GENOMIC DNA]</scope>
    <source>
        <strain evidence="5 6">OCN003</strain>
    </source>
</reference>